<dbReference type="Proteomes" id="UP001293718">
    <property type="component" value="Unassembled WGS sequence"/>
</dbReference>
<keyword evidence="4" id="KW-1185">Reference proteome</keyword>
<gene>
    <name evidence="3" type="ORF">SM757_13585</name>
</gene>
<evidence type="ECO:0000313" key="3">
    <source>
        <dbReference type="EMBL" id="MDZ5457606.1"/>
    </source>
</evidence>
<evidence type="ECO:0000256" key="2">
    <source>
        <dbReference type="SAM" id="SignalP"/>
    </source>
</evidence>
<evidence type="ECO:0000256" key="1">
    <source>
        <dbReference type="SAM" id="MobiDB-lite"/>
    </source>
</evidence>
<organism evidence="3 4">
    <name type="scientific">Azohydromonas lata</name>
    <dbReference type="NCBI Taxonomy" id="45677"/>
    <lineage>
        <taxon>Bacteria</taxon>
        <taxon>Pseudomonadati</taxon>
        <taxon>Pseudomonadota</taxon>
        <taxon>Betaproteobacteria</taxon>
        <taxon>Burkholderiales</taxon>
        <taxon>Sphaerotilaceae</taxon>
        <taxon>Azohydromonas</taxon>
    </lineage>
</organism>
<evidence type="ECO:0000313" key="4">
    <source>
        <dbReference type="Proteomes" id="UP001293718"/>
    </source>
</evidence>
<feature type="region of interest" description="Disordered" evidence="1">
    <location>
        <begin position="157"/>
        <end position="186"/>
    </location>
</feature>
<reference evidence="3 4" key="1">
    <citation type="submission" date="2023-11" db="EMBL/GenBank/DDBJ databases">
        <title>Draft genome of Azohydromonas lata strain H1 (DSM1123), a polyhydroxyalkanoate producer.</title>
        <authorList>
            <person name="Traversa D."/>
            <person name="D'Addabbo P."/>
            <person name="Pazzani C."/>
            <person name="Manzari C."/>
            <person name="Chiara M."/>
            <person name="Scrascia M."/>
        </authorList>
    </citation>
    <scope>NUCLEOTIDE SEQUENCE [LARGE SCALE GENOMIC DNA]</scope>
    <source>
        <strain evidence="3 4">H1</strain>
    </source>
</reference>
<name>A0ABU5IEQ3_9BURK</name>
<feature type="compositionally biased region" description="Basic and acidic residues" evidence="1">
    <location>
        <begin position="157"/>
        <end position="176"/>
    </location>
</feature>
<feature type="compositionally biased region" description="Low complexity" evidence="1">
    <location>
        <begin position="177"/>
        <end position="186"/>
    </location>
</feature>
<dbReference type="EMBL" id="JAXOJX010000020">
    <property type="protein sequence ID" value="MDZ5457606.1"/>
    <property type="molecule type" value="Genomic_DNA"/>
</dbReference>
<comment type="caution">
    <text evidence="3">The sequence shown here is derived from an EMBL/GenBank/DDBJ whole genome shotgun (WGS) entry which is preliminary data.</text>
</comment>
<accession>A0ABU5IEQ3</accession>
<keyword evidence="2" id="KW-0732">Signal</keyword>
<protein>
    <submittedName>
        <fullName evidence="3">Aspartate carbamoyltransferase</fullName>
    </submittedName>
</protein>
<proteinExistence type="predicted"/>
<feature type="chain" id="PRO_5046354605" evidence="2">
    <location>
        <begin position="24"/>
        <end position="186"/>
    </location>
</feature>
<sequence>MLKIRWAPALCLAAAATALPAQAQQSASAERLHEVARRGTQVMPFDLQATVHVFTKLEDGGVQRVVARDEANATQVRLVREHLRELHERFRQGDFSGPAHIHGEAMPGLAALRQAPAGRLSVEYRDVPGGAELRYRAADATLASAVHAWFDAQLSDHGPHAMAGHDHQSGPHDHPQGHGAQPPAAP</sequence>
<feature type="signal peptide" evidence="2">
    <location>
        <begin position="1"/>
        <end position="23"/>
    </location>
</feature>
<dbReference type="RefSeq" id="WP_066336315.1">
    <property type="nucleotide sequence ID" value="NZ_JAXOJX010000020.1"/>
</dbReference>